<dbReference type="PROSITE" id="PS01227">
    <property type="entry name" value="UPF0012"/>
    <property type="match status" value="1"/>
</dbReference>
<dbReference type="InterPro" id="IPR001110">
    <property type="entry name" value="UPF0012_CS"/>
</dbReference>
<protein>
    <submittedName>
        <fullName evidence="6">Putative hydrolase nit2</fullName>
    </submittedName>
</protein>
<dbReference type="GO" id="GO:0005737">
    <property type="term" value="C:cytoplasm"/>
    <property type="evidence" value="ECO:0007669"/>
    <property type="project" value="UniProtKB-SubCell"/>
</dbReference>
<dbReference type="PANTHER" id="PTHR23088">
    <property type="entry name" value="NITRILASE-RELATED"/>
    <property type="match status" value="1"/>
</dbReference>
<evidence type="ECO:0000313" key="7">
    <source>
        <dbReference type="Proteomes" id="UP000238350"/>
    </source>
</evidence>
<dbReference type="Gene3D" id="3.60.110.10">
    <property type="entry name" value="Carbon-nitrogen hydrolase"/>
    <property type="match status" value="1"/>
</dbReference>
<dbReference type="CDD" id="cd07572">
    <property type="entry name" value="nit"/>
    <property type="match status" value="1"/>
</dbReference>
<comment type="subcellular location">
    <subcellularLocation>
        <location evidence="1">Cytoplasm</location>
    </subcellularLocation>
</comment>
<dbReference type="Pfam" id="PF00795">
    <property type="entry name" value="CN_hydrolase"/>
    <property type="match status" value="1"/>
</dbReference>
<comment type="similarity">
    <text evidence="2">Belongs to the carbon-nitrogen hydrolase superfamily. NIT1/NIT2 family.</text>
</comment>
<evidence type="ECO:0000259" key="5">
    <source>
        <dbReference type="PROSITE" id="PS50263"/>
    </source>
</evidence>
<evidence type="ECO:0000256" key="1">
    <source>
        <dbReference type="ARBA" id="ARBA00004496"/>
    </source>
</evidence>
<proteinExistence type="inferred from homology"/>
<dbReference type="PANTHER" id="PTHR23088:SF27">
    <property type="entry name" value="DEAMINATED GLUTATHIONE AMIDASE"/>
    <property type="match status" value="1"/>
</dbReference>
<dbReference type="InterPro" id="IPR036526">
    <property type="entry name" value="C-N_Hydrolase_sf"/>
</dbReference>
<dbReference type="EMBL" id="NDIQ01000022">
    <property type="protein sequence ID" value="PRT56507.1"/>
    <property type="molecule type" value="Genomic_DNA"/>
</dbReference>
<gene>
    <name evidence="6" type="ORF">B9G98_04127</name>
</gene>
<dbReference type="InterPro" id="IPR045254">
    <property type="entry name" value="Nit1/2_C-N_Hydrolase"/>
</dbReference>
<keyword evidence="7" id="KW-1185">Reference proteome</keyword>
<dbReference type="AlphaFoldDB" id="A0A2T0FNF5"/>
<dbReference type="STRING" id="45607.A0A2T0FNF5"/>
<evidence type="ECO:0000256" key="2">
    <source>
        <dbReference type="ARBA" id="ARBA00010613"/>
    </source>
</evidence>
<name>A0A2T0FNF5_9ASCO</name>
<reference evidence="6 7" key="1">
    <citation type="submission" date="2017-04" db="EMBL/GenBank/DDBJ databases">
        <title>Genome sequencing of [Candida] sorbophila.</title>
        <authorList>
            <person name="Ahn J.O."/>
        </authorList>
    </citation>
    <scope>NUCLEOTIDE SEQUENCE [LARGE SCALE GENOMIC DNA]</scope>
    <source>
        <strain evidence="6 7">DS02</strain>
    </source>
</reference>
<evidence type="ECO:0000256" key="4">
    <source>
        <dbReference type="ARBA" id="ARBA00022801"/>
    </source>
</evidence>
<dbReference type="InterPro" id="IPR003010">
    <property type="entry name" value="C-N_Hydrolase"/>
</dbReference>
<feature type="domain" description="CN hydrolase" evidence="5">
    <location>
        <begin position="2"/>
        <end position="257"/>
    </location>
</feature>
<sequence length="280" mass="30424">MVLAAVGQMRSTASLRANGEFAAQLIKRAALKGAKALFLPEASDYIAKSAAETVELAKAVEDSPFMAAIRKALAAVAESTPIYVSVGVHEPCDGGQRVKNTLLWLDPQGMIVHMYQKIHLFDVDVANGPILRESRSVEPGKTVLPPFESPIGQIGSGICYDIRFPEHGQYLRSQGAQILLYPSAFTVSTGKAHWHLLSRARAVDNQCYVINAAQAGKHDAEGTRESYGHAIVVDPWGTVVAEAQTESDDLIFAEIDLEKLAGVRMKMPLEDQRPEPSPYK</sequence>
<dbReference type="Proteomes" id="UP000238350">
    <property type="component" value="Unassembled WGS sequence"/>
</dbReference>
<dbReference type="PROSITE" id="PS50263">
    <property type="entry name" value="CN_HYDROLASE"/>
    <property type="match status" value="1"/>
</dbReference>
<evidence type="ECO:0000313" key="6">
    <source>
        <dbReference type="EMBL" id="PRT56507.1"/>
    </source>
</evidence>
<evidence type="ECO:0000256" key="3">
    <source>
        <dbReference type="ARBA" id="ARBA00022490"/>
    </source>
</evidence>
<keyword evidence="4 6" id="KW-0378">Hydrolase</keyword>
<keyword evidence="3" id="KW-0963">Cytoplasm</keyword>
<dbReference type="FunFam" id="3.60.110.10:FF:000024">
    <property type="entry name" value="Deaminated glutathione amidase"/>
    <property type="match status" value="1"/>
</dbReference>
<dbReference type="SUPFAM" id="SSF56317">
    <property type="entry name" value="Carbon-nitrogen hydrolase"/>
    <property type="match status" value="1"/>
</dbReference>
<dbReference type="GeneID" id="36517875"/>
<comment type="caution">
    <text evidence="6">The sequence shown here is derived from an EMBL/GenBank/DDBJ whole genome shotgun (WGS) entry which is preliminary data.</text>
</comment>
<accession>A0A2T0FNF5</accession>
<dbReference type="OrthoDB" id="10250282at2759"/>
<organism evidence="6 7">
    <name type="scientific">Wickerhamiella sorbophila</name>
    <dbReference type="NCBI Taxonomy" id="45607"/>
    <lineage>
        <taxon>Eukaryota</taxon>
        <taxon>Fungi</taxon>
        <taxon>Dikarya</taxon>
        <taxon>Ascomycota</taxon>
        <taxon>Saccharomycotina</taxon>
        <taxon>Dipodascomycetes</taxon>
        <taxon>Dipodascales</taxon>
        <taxon>Trichomonascaceae</taxon>
        <taxon>Wickerhamiella</taxon>
    </lineage>
</organism>
<dbReference type="GO" id="GO:0016811">
    <property type="term" value="F:hydrolase activity, acting on carbon-nitrogen (but not peptide) bonds, in linear amides"/>
    <property type="evidence" value="ECO:0007669"/>
    <property type="project" value="InterPro"/>
</dbReference>
<dbReference type="RefSeq" id="XP_024666452.1">
    <property type="nucleotide sequence ID" value="XM_024810684.1"/>
</dbReference>